<name>A0A2H0R171_9BACT</name>
<dbReference type="Pfam" id="PF00829">
    <property type="entry name" value="Ribosomal_L21p"/>
    <property type="match status" value="1"/>
</dbReference>
<accession>A0A2H0R171</accession>
<evidence type="ECO:0000256" key="3">
    <source>
        <dbReference type="ARBA" id="ARBA00023274"/>
    </source>
</evidence>
<dbReference type="HAMAP" id="MF_01363">
    <property type="entry name" value="Ribosomal_bL21"/>
    <property type="match status" value="1"/>
</dbReference>
<dbReference type="InterPro" id="IPR028909">
    <property type="entry name" value="bL21-like"/>
</dbReference>
<keyword evidence="4 5" id="KW-0694">RNA-binding</keyword>
<comment type="similarity">
    <text evidence="1 4 5">Belongs to the bacterial ribosomal protein bL21 family.</text>
</comment>
<reference evidence="7 8" key="1">
    <citation type="submission" date="2017-09" db="EMBL/GenBank/DDBJ databases">
        <title>Depth-based differentiation of microbial function through sediment-hosted aquifers and enrichment of novel symbionts in the deep terrestrial subsurface.</title>
        <authorList>
            <person name="Probst A.J."/>
            <person name="Ladd B."/>
            <person name="Jarett J.K."/>
            <person name="Geller-Mcgrath D.E."/>
            <person name="Sieber C.M."/>
            <person name="Emerson J.B."/>
            <person name="Anantharaman K."/>
            <person name="Thomas B.C."/>
            <person name="Malmstrom R."/>
            <person name="Stieglmeier M."/>
            <person name="Klingl A."/>
            <person name="Woyke T."/>
            <person name="Ryan C.M."/>
            <person name="Banfield J.F."/>
        </authorList>
    </citation>
    <scope>NUCLEOTIDE SEQUENCE [LARGE SCALE GENOMIC DNA]</scope>
    <source>
        <strain evidence="7">CG10_big_fil_rev_8_21_14_0_10_34_34</strain>
    </source>
</reference>
<dbReference type="SUPFAM" id="SSF141091">
    <property type="entry name" value="L21p-like"/>
    <property type="match status" value="1"/>
</dbReference>
<dbReference type="NCBIfam" id="TIGR00061">
    <property type="entry name" value="L21"/>
    <property type="match status" value="1"/>
</dbReference>
<dbReference type="GO" id="GO:0006412">
    <property type="term" value="P:translation"/>
    <property type="evidence" value="ECO:0007669"/>
    <property type="project" value="UniProtKB-UniRule"/>
</dbReference>
<comment type="function">
    <text evidence="4 5">This protein binds to 23S rRNA in the presence of protein L20.</text>
</comment>
<evidence type="ECO:0000313" key="8">
    <source>
        <dbReference type="Proteomes" id="UP000230828"/>
    </source>
</evidence>
<feature type="compositionally biased region" description="Basic and acidic residues" evidence="6">
    <location>
        <begin position="1"/>
        <end position="21"/>
    </location>
</feature>
<evidence type="ECO:0000256" key="6">
    <source>
        <dbReference type="SAM" id="MobiDB-lite"/>
    </source>
</evidence>
<dbReference type="InterPro" id="IPR001787">
    <property type="entry name" value="Ribosomal_bL21"/>
</dbReference>
<dbReference type="InterPro" id="IPR036164">
    <property type="entry name" value="bL21-like_sf"/>
</dbReference>
<dbReference type="GO" id="GO:1990904">
    <property type="term" value="C:ribonucleoprotein complex"/>
    <property type="evidence" value="ECO:0007669"/>
    <property type="project" value="UniProtKB-KW"/>
</dbReference>
<comment type="caution">
    <text evidence="7">The sequence shown here is derived from an EMBL/GenBank/DDBJ whole genome shotgun (WGS) entry which is preliminary data.</text>
</comment>
<evidence type="ECO:0000256" key="4">
    <source>
        <dbReference type="HAMAP-Rule" id="MF_01363"/>
    </source>
</evidence>
<dbReference type="PANTHER" id="PTHR21349:SF0">
    <property type="entry name" value="LARGE RIBOSOMAL SUBUNIT PROTEIN BL21M"/>
    <property type="match status" value="1"/>
</dbReference>
<organism evidence="7 8">
    <name type="scientific">Candidatus Zambryskibacteria bacterium CG10_big_fil_rev_8_21_14_0_10_34_34</name>
    <dbReference type="NCBI Taxonomy" id="1975114"/>
    <lineage>
        <taxon>Bacteria</taxon>
        <taxon>Candidatus Zambryskiibacteriota</taxon>
    </lineage>
</organism>
<evidence type="ECO:0000256" key="2">
    <source>
        <dbReference type="ARBA" id="ARBA00022980"/>
    </source>
</evidence>
<gene>
    <name evidence="4 7" type="primary">rplU</name>
    <name evidence="7" type="ORF">COV33_00760</name>
</gene>
<dbReference type="GO" id="GO:0019843">
    <property type="term" value="F:rRNA binding"/>
    <property type="evidence" value="ECO:0007669"/>
    <property type="project" value="UniProtKB-UniRule"/>
</dbReference>
<evidence type="ECO:0000256" key="5">
    <source>
        <dbReference type="RuleBase" id="RU000562"/>
    </source>
</evidence>
<dbReference type="PANTHER" id="PTHR21349">
    <property type="entry name" value="50S RIBOSOMAL PROTEIN L21"/>
    <property type="match status" value="1"/>
</dbReference>
<evidence type="ECO:0000313" key="7">
    <source>
        <dbReference type="EMBL" id="PIR40269.1"/>
    </source>
</evidence>
<feature type="region of interest" description="Disordered" evidence="6">
    <location>
        <begin position="1"/>
        <end position="25"/>
    </location>
</feature>
<dbReference type="GO" id="GO:0005737">
    <property type="term" value="C:cytoplasm"/>
    <property type="evidence" value="ECO:0007669"/>
    <property type="project" value="UniProtKB-ARBA"/>
</dbReference>
<keyword evidence="3 4" id="KW-0687">Ribonucleoprotein</keyword>
<proteinExistence type="inferred from homology"/>
<keyword evidence="2 4" id="KW-0689">Ribosomal protein</keyword>
<protein>
    <recommendedName>
        <fullName evidence="4">Large ribosomal subunit protein bL21</fullName>
    </recommendedName>
</protein>
<comment type="subunit">
    <text evidence="4">Part of the 50S ribosomal subunit. Contacts protein L20.</text>
</comment>
<dbReference type="GO" id="GO:0005840">
    <property type="term" value="C:ribosome"/>
    <property type="evidence" value="ECO:0007669"/>
    <property type="project" value="UniProtKB-KW"/>
</dbReference>
<dbReference type="EMBL" id="PCXM01000014">
    <property type="protein sequence ID" value="PIR40269.1"/>
    <property type="molecule type" value="Genomic_DNA"/>
</dbReference>
<dbReference type="GO" id="GO:0003735">
    <property type="term" value="F:structural constituent of ribosome"/>
    <property type="evidence" value="ECO:0007669"/>
    <property type="project" value="InterPro"/>
</dbReference>
<evidence type="ECO:0000256" key="1">
    <source>
        <dbReference type="ARBA" id="ARBA00008563"/>
    </source>
</evidence>
<dbReference type="Proteomes" id="UP000230828">
    <property type="component" value="Unassembled WGS sequence"/>
</dbReference>
<keyword evidence="4 5" id="KW-0699">rRNA-binding</keyword>
<dbReference type="AlphaFoldDB" id="A0A2H0R171"/>
<sequence length="138" mass="15560">MPIVKKETKPIKKAEKKEKISKAKKTKIPAEKGGFAVIEAGGKQYRVFVGDVIKIEIIKGEHKEGDQIVFDKVLLIDNGKDVTDIGTPYIEGAKVIGTLSEIGRNHKVTVIKYKQKSRYLKKNGHRQPYFKIKIDKIS</sequence>